<feature type="transmembrane region" description="Helical" evidence="2">
    <location>
        <begin position="6"/>
        <end position="26"/>
    </location>
</feature>
<reference evidence="3 4" key="1">
    <citation type="submission" date="2021-06" db="EMBL/GenBank/DDBJ databases">
        <title>Caerostris extrusa draft genome.</title>
        <authorList>
            <person name="Kono N."/>
            <person name="Arakawa K."/>
        </authorList>
    </citation>
    <scope>NUCLEOTIDE SEQUENCE [LARGE SCALE GENOMIC DNA]</scope>
</reference>
<organism evidence="3 4">
    <name type="scientific">Caerostris extrusa</name>
    <name type="common">Bark spider</name>
    <name type="synonym">Caerostris bankana</name>
    <dbReference type="NCBI Taxonomy" id="172846"/>
    <lineage>
        <taxon>Eukaryota</taxon>
        <taxon>Metazoa</taxon>
        <taxon>Ecdysozoa</taxon>
        <taxon>Arthropoda</taxon>
        <taxon>Chelicerata</taxon>
        <taxon>Arachnida</taxon>
        <taxon>Araneae</taxon>
        <taxon>Araneomorphae</taxon>
        <taxon>Entelegynae</taxon>
        <taxon>Araneoidea</taxon>
        <taxon>Araneidae</taxon>
        <taxon>Caerostris</taxon>
    </lineage>
</organism>
<name>A0AAV4XEG6_CAEEX</name>
<dbReference type="AlphaFoldDB" id="A0AAV4XEG6"/>
<keyword evidence="2" id="KW-1133">Transmembrane helix</keyword>
<comment type="caution">
    <text evidence="3">The sequence shown here is derived from an EMBL/GenBank/DDBJ whole genome shotgun (WGS) entry which is preliminary data.</text>
</comment>
<proteinExistence type="predicted"/>
<evidence type="ECO:0000256" key="1">
    <source>
        <dbReference type="SAM" id="MobiDB-lite"/>
    </source>
</evidence>
<feature type="compositionally biased region" description="Low complexity" evidence="1">
    <location>
        <begin position="81"/>
        <end position="91"/>
    </location>
</feature>
<evidence type="ECO:0000313" key="3">
    <source>
        <dbReference type="EMBL" id="GIY92179.1"/>
    </source>
</evidence>
<keyword evidence="4" id="KW-1185">Reference proteome</keyword>
<evidence type="ECO:0000313" key="4">
    <source>
        <dbReference type="Proteomes" id="UP001054945"/>
    </source>
</evidence>
<dbReference type="Proteomes" id="UP001054945">
    <property type="component" value="Unassembled WGS sequence"/>
</dbReference>
<feature type="region of interest" description="Disordered" evidence="1">
    <location>
        <begin position="81"/>
        <end position="100"/>
    </location>
</feature>
<gene>
    <name evidence="3" type="ORF">CEXT_507761</name>
</gene>
<evidence type="ECO:0000256" key="2">
    <source>
        <dbReference type="SAM" id="Phobius"/>
    </source>
</evidence>
<keyword evidence="2" id="KW-0812">Transmembrane</keyword>
<accession>A0AAV4XEG6</accession>
<keyword evidence="2" id="KW-0472">Membrane</keyword>
<protein>
    <submittedName>
        <fullName evidence="3">Uncharacterized protein</fullName>
    </submittedName>
</protein>
<dbReference type="EMBL" id="BPLR01017510">
    <property type="protein sequence ID" value="GIY92179.1"/>
    <property type="molecule type" value="Genomic_DNA"/>
</dbReference>
<sequence>MLYVFIYFFIFFHALFCIYFATNLPGKVFTQLFSRYYLPALPDGGKLPLLSSFALSYKITSRGNASTACFNSSSVKLSLSPSSRRLHSQSSAADPPPSPTPLPPFPPRLTSFLNSGPAVEPACMEVTSICFYRSCIDVALLKEVRDFAFQENL</sequence>